<evidence type="ECO:0000256" key="8">
    <source>
        <dbReference type="HAMAP-Rule" id="MF_00105"/>
    </source>
</evidence>
<evidence type="ECO:0000313" key="12">
    <source>
        <dbReference type="EMBL" id="OJX59383.1"/>
    </source>
</evidence>
<evidence type="ECO:0000256" key="4">
    <source>
        <dbReference type="ARBA" id="ARBA00023125"/>
    </source>
</evidence>
<evidence type="ECO:0000256" key="6">
    <source>
        <dbReference type="ARBA" id="ARBA00024916"/>
    </source>
</evidence>
<keyword evidence="3 8" id="KW-0805">Transcription regulation</keyword>
<dbReference type="Proteomes" id="UP000184233">
    <property type="component" value="Unassembled WGS sequence"/>
</dbReference>
<evidence type="ECO:0000313" key="13">
    <source>
        <dbReference type="Proteomes" id="UP000184233"/>
    </source>
</evidence>
<feature type="domain" description="Transcription elongation factor GreA/GreB C-terminal" evidence="10">
    <location>
        <begin position="82"/>
        <end position="156"/>
    </location>
</feature>
<gene>
    <name evidence="8" type="primary">greA</name>
    <name evidence="12" type="ORF">BGO89_02920</name>
</gene>
<dbReference type="GO" id="GO:0070063">
    <property type="term" value="F:RNA polymerase binding"/>
    <property type="evidence" value="ECO:0007669"/>
    <property type="project" value="InterPro"/>
</dbReference>
<dbReference type="Pfam" id="PF01272">
    <property type="entry name" value="GreA_GreB"/>
    <property type="match status" value="1"/>
</dbReference>
<dbReference type="GO" id="GO:0003746">
    <property type="term" value="F:translation elongation factor activity"/>
    <property type="evidence" value="ECO:0007669"/>
    <property type="project" value="UniProtKB-KW"/>
</dbReference>
<dbReference type="HAMAP" id="MF_00105">
    <property type="entry name" value="GreA_GreB"/>
    <property type="match status" value="1"/>
</dbReference>
<dbReference type="FunFam" id="1.10.287.180:FF:000001">
    <property type="entry name" value="Transcription elongation factor GreA"/>
    <property type="match status" value="1"/>
</dbReference>
<evidence type="ECO:0000256" key="5">
    <source>
        <dbReference type="ARBA" id="ARBA00023163"/>
    </source>
</evidence>
<organism evidence="12 13">
    <name type="scientific">Candidatus Kapaibacterium thiocyanatum</name>
    <dbReference type="NCBI Taxonomy" id="1895771"/>
    <lineage>
        <taxon>Bacteria</taxon>
        <taxon>Pseudomonadati</taxon>
        <taxon>Candidatus Kapaibacteriota</taxon>
        <taxon>Candidatus Kapaibacteriia</taxon>
        <taxon>Candidatus Kapaibacteriales</taxon>
        <taxon>Candidatus Kapaibacteriaceae</taxon>
        <taxon>Candidatus Kapaibacterium</taxon>
    </lineage>
</organism>
<evidence type="ECO:0000259" key="10">
    <source>
        <dbReference type="Pfam" id="PF01272"/>
    </source>
</evidence>
<dbReference type="SUPFAM" id="SSF46557">
    <property type="entry name" value="GreA transcript cleavage protein, N-terminal domain"/>
    <property type="match status" value="1"/>
</dbReference>
<dbReference type="InterPro" id="IPR036805">
    <property type="entry name" value="Tscrpt_elong_fac_GreA/B_N_sf"/>
</dbReference>
<evidence type="ECO:0000256" key="9">
    <source>
        <dbReference type="RuleBase" id="RU000556"/>
    </source>
</evidence>
<keyword evidence="12" id="KW-0251">Elongation factor</keyword>
<dbReference type="SUPFAM" id="SSF54534">
    <property type="entry name" value="FKBP-like"/>
    <property type="match status" value="1"/>
</dbReference>
<evidence type="ECO:0000259" key="11">
    <source>
        <dbReference type="Pfam" id="PF03449"/>
    </source>
</evidence>
<proteinExistence type="inferred from homology"/>
<dbReference type="Gene3D" id="3.10.50.30">
    <property type="entry name" value="Transcription elongation factor, GreA/GreB, C-terminal domain"/>
    <property type="match status" value="1"/>
</dbReference>
<keyword evidence="12" id="KW-0648">Protein biosynthesis</keyword>
<dbReference type="NCBIfam" id="NF001263">
    <property type="entry name" value="PRK00226.1-4"/>
    <property type="match status" value="1"/>
</dbReference>
<protein>
    <recommendedName>
        <fullName evidence="2 8">Transcription elongation factor GreA</fullName>
    </recommendedName>
    <alternativeName>
        <fullName evidence="7 8">Transcript cleavage factor GreA</fullName>
    </alternativeName>
</protein>
<accession>A0A1M3L2G5</accession>
<dbReference type="PROSITE" id="PS00829">
    <property type="entry name" value="GREAB_1"/>
    <property type="match status" value="1"/>
</dbReference>
<dbReference type="Gene3D" id="1.10.287.180">
    <property type="entry name" value="Transcription elongation factor, GreA/GreB, N-terminal domain"/>
    <property type="match status" value="1"/>
</dbReference>
<dbReference type="NCBIfam" id="TIGR01462">
    <property type="entry name" value="greA"/>
    <property type="match status" value="1"/>
</dbReference>
<comment type="caution">
    <text evidence="12">The sequence shown here is derived from an EMBL/GenBank/DDBJ whole genome shotgun (WGS) entry which is preliminary data.</text>
</comment>
<evidence type="ECO:0000256" key="2">
    <source>
        <dbReference type="ARBA" id="ARBA00013729"/>
    </source>
</evidence>
<reference evidence="12 13" key="1">
    <citation type="submission" date="2016-09" db="EMBL/GenBank/DDBJ databases">
        <title>Genome-resolved meta-omics ties microbial dynamics to process performance in biotechnology for thiocyanate degradation.</title>
        <authorList>
            <person name="Kantor R.S."/>
            <person name="Huddy R.J."/>
            <person name="Iyer R."/>
            <person name="Thomas B.C."/>
            <person name="Brown C.T."/>
            <person name="Anantharaman K."/>
            <person name="Tringe S."/>
            <person name="Hettich R.L."/>
            <person name="Harrison S.T."/>
            <person name="Banfield J.F."/>
        </authorList>
    </citation>
    <scope>NUCLEOTIDE SEQUENCE [LARGE SCALE GENOMIC DNA]</scope>
    <source>
        <strain evidence="12">59-99</strain>
    </source>
</reference>
<dbReference type="InterPro" id="IPR028624">
    <property type="entry name" value="Tscrpt_elong_fac_GreA/B"/>
</dbReference>
<keyword evidence="4 8" id="KW-0238">DNA-binding</keyword>
<dbReference type="PANTHER" id="PTHR30437">
    <property type="entry name" value="TRANSCRIPTION ELONGATION FACTOR GREA"/>
    <property type="match status" value="1"/>
</dbReference>
<dbReference type="GO" id="GO:0032784">
    <property type="term" value="P:regulation of DNA-templated transcription elongation"/>
    <property type="evidence" value="ECO:0007669"/>
    <property type="project" value="UniProtKB-UniRule"/>
</dbReference>
<dbReference type="InterPro" id="IPR001437">
    <property type="entry name" value="Tscrpt_elong_fac_GreA/B_C"/>
</dbReference>
<dbReference type="EMBL" id="MKVH01000013">
    <property type="protein sequence ID" value="OJX59383.1"/>
    <property type="molecule type" value="Genomic_DNA"/>
</dbReference>
<dbReference type="InterPro" id="IPR036953">
    <property type="entry name" value="GreA/GreB_C_sf"/>
</dbReference>
<sequence>MAEAVYITRERLEAMQQEVHELKTKGRREIAQKIADARSHGDLSENADYDAAKHEQELLEIRISKIETSLSRAQVIDPKDFPDDKIYILSRVKLLNKKTNREIEYLLVSNEEADFEQNKLSVTSPLGKALLGRVIGDIVETKVPAGVIQYEVLNISK</sequence>
<dbReference type="InterPro" id="IPR006359">
    <property type="entry name" value="Tscrpt_elong_fac_GreA"/>
</dbReference>
<name>A0A1M3L2G5_9BACT</name>
<dbReference type="PANTHER" id="PTHR30437:SF4">
    <property type="entry name" value="TRANSCRIPTION ELONGATION FACTOR GREA"/>
    <property type="match status" value="1"/>
</dbReference>
<dbReference type="InterPro" id="IPR022691">
    <property type="entry name" value="Tscrpt_elong_fac_GreA/B_N"/>
</dbReference>
<dbReference type="InterPro" id="IPR018151">
    <property type="entry name" value="TF_GreA/GreB_CS"/>
</dbReference>
<dbReference type="AlphaFoldDB" id="A0A1M3L2G5"/>
<dbReference type="PIRSF" id="PIRSF006092">
    <property type="entry name" value="GreA_GreB"/>
    <property type="match status" value="1"/>
</dbReference>
<dbReference type="STRING" id="1895771.BGO89_02920"/>
<dbReference type="GO" id="GO:0003677">
    <property type="term" value="F:DNA binding"/>
    <property type="evidence" value="ECO:0007669"/>
    <property type="project" value="UniProtKB-UniRule"/>
</dbReference>
<dbReference type="PROSITE" id="PS00830">
    <property type="entry name" value="GREAB_2"/>
    <property type="match status" value="1"/>
</dbReference>
<evidence type="ECO:0000256" key="1">
    <source>
        <dbReference type="ARBA" id="ARBA00008213"/>
    </source>
</evidence>
<comment type="similarity">
    <text evidence="1 8 9">Belongs to the GreA/GreB family.</text>
</comment>
<feature type="domain" description="Transcription elongation factor GreA/GreB N-terminal" evidence="11">
    <location>
        <begin position="5"/>
        <end position="75"/>
    </location>
</feature>
<comment type="function">
    <text evidence="6 8 9">Necessary for efficient RNA polymerase transcription elongation past template-encoded arresting sites. The arresting sites in DNA have the property of trapping a certain fraction of elongating RNA polymerases that pass through, resulting in locked ternary complexes. Cleavage of the nascent transcript by cleavage factors such as GreA or GreB allows the resumption of elongation from the new 3'terminus. GreA releases sequences of 2 to 3 nucleotides.</text>
</comment>
<evidence type="ECO:0000256" key="3">
    <source>
        <dbReference type="ARBA" id="ARBA00023015"/>
    </source>
</evidence>
<keyword evidence="5 8" id="KW-0804">Transcription</keyword>
<dbReference type="Pfam" id="PF03449">
    <property type="entry name" value="GreA_GreB_N"/>
    <property type="match status" value="1"/>
</dbReference>
<evidence type="ECO:0000256" key="7">
    <source>
        <dbReference type="ARBA" id="ARBA00030776"/>
    </source>
</evidence>
<dbReference type="GO" id="GO:0006354">
    <property type="term" value="P:DNA-templated transcription elongation"/>
    <property type="evidence" value="ECO:0007669"/>
    <property type="project" value="TreeGrafter"/>
</dbReference>
<dbReference type="InterPro" id="IPR023459">
    <property type="entry name" value="Tscrpt_elong_fac_GreA/B_fam"/>
</dbReference>